<feature type="transmembrane region" description="Helical" evidence="2">
    <location>
        <begin position="125"/>
        <end position="144"/>
    </location>
</feature>
<organism evidence="4 5">
    <name type="scientific">Blastomyces parvus</name>
    <dbReference type="NCBI Taxonomy" id="2060905"/>
    <lineage>
        <taxon>Eukaryota</taxon>
        <taxon>Fungi</taxon>
        <taxon>Dikarya</taxon>
        <taxon>Ascomycota</taxon>
        <taxon>Pezizomycotina</taxon>
        <taxon>Eurotiomycetes</taxon>
        <taxon>Eurotiomycetidae</taxon>
        <taxon>Onygenales</taxon>
        <taxon>Ajellomycetaceae</taxon>
        <taxon>Blastomyces</taxon>
    </lineage>
</organism>
<dbReference type="OrthoDB" id="5819582at2759"/>
<evidence type="ECO:0000313" key="5">
    <source>
        <dbReference type="Proteomes" id="UP000224080"/>
    </source>
</evidence>
<keyword evidence="5" id="KW-1185">Reference proteome</keyword>
<accession>A0A2B7XNF4</accession>
<dbReference type="InterPro" id="IPR050879">
    <property type="entry name" value="Acyltransferase_3"/>
</dbReference>
<dbReference type="EMBL" id="PDNC01000001">
    <property type="protein sequence ID" value="PGH10301.1"/>
    <property type="molecule type" value="Genomic_DNA"/>
</dbReference>
<reference evidence="4 5" key="1">
    <citation type="submission" date="2017-10" db="EMBL/GenBank/DDBJ databases">
        <title>Comparative genomics in systemic dimorphic fungi from Ajellomycetaceae.</title>
        <authorList>
            <person name="Munoz J.F."/>
            <person name="Mcewen J.G."/>
            <person name="Clay O.K."/>
            <person name="Cuomo C.A."/>
        </authorList>
    </citation>
    <scope>NUCLEOTIDE SEQUENCE [LARGE SCALE GENOMIC DNA]</scope>
    <source>
        <strain evidence="4 5">UAMH130</strain>
    </source>
</reference>
<keyword evidence="2" id="KW-0812">Transmembrane</keyword>
<dbReference type="GO" id="GO:0016747">
    <property type="term" value="F:acyltransferase activity, transferring groups other than amino-acyl groups"/>
    <property type="evidence" value="ECO:0007669"/>
    <property type="project" value="InterPro"/>
</dbReference>
<sequence length="592" mass="67467">MVNQCSLPIACYEKSATTFKCRCSPRNERASPLNLSSTPAPAENQESHADDWEDSNSNSNSDSDLKSDSHSDTDSLSPIEMSMYYLDRFYLPIVPSFLRHLVGPPSNKHHVPPQKLHKIAALDGLRGWACLLVFNFHFLFTYTNKTAVGWGFGEDNWGVHQLPIIHMLISGHVMVTIFFVISGYVLSYKPLKLLRNRSWEQAFHTLASSTFRRGLRLYIPSIVGIICVFIAVRLGLYHYSTWVRDEGHTILGTNEQHPRYLASFIAQVADCYLTVVHLMDPWNWGLFYNFYNPHLWTIPVEFRCSMVLFLTIFSVSRFRTWIRLTLVSGVLCFCIRWGRWDVVLFLSGMIMAEVDIIQGVWEAPPPIPLTLSLPTCRENTHELEPLHDATNNNYNLIDPNRIDDANDNVTEMAQCTGPIADNCCTRHRSHRRLLWVTIFIIGLFIGSSPNNAPQHTPFYRTLASTLTPRTYPEPHRFLQSLGSIIIVCSINRSADLQKLFTNALAQYLGRISYAFYIVHGPILHSLGYSLMPNIWALTGKETDAQYCFGFAIGWLICLPVSIWVADIFWRGVDVPAVRFSRWLEGRLLVAGL</sequence>
<feature type="transmembrane region" description="Helical" evidence="2">
    <location>
        <begin position="164"/>
        <end position="187"/>
    </location>
</feature>
<dbReference type="AlphaFoldDB" id="A0A2B7XNF4"/>
<dbReference type="PANTHER" id="PTHR23028:SF134">
    <property type="entry name" value="PUTATIVE (AFU_ORTHOLOGUE AFUA_4G08520)-RELATED"/>
    <property type="match status" value="1"/>
</dbReference>
<dbReference type="Proteomes" id="UP000224080">
    <property type="component" value="Unassembled WGS sequence"/>
</dbReference>
<feature type="domain" description="Acyltransferase 3" evidence="3">
    <location>
        <begin position="433"/>
        <end position="570"/>
    </location>
</feature>
<feature type="transmembrane region" description="Helical" evidence="2">
    <location>
        <begin position="514"/>
        <end position="536"/>
    </location>
</feature>
<feature type="transmembrane region" description="Helical" evidence="2">
    <location>
        <begin position="294"/>
        <end position="315"/>
    </location>
</feature>
<proteinExistence type="predicted"/>
<dbReference type="STRING" id="2060905.A0A2B7XNF4"/>
<evidence type="ECO:0000259" key="3">
    <source>
        <dbReference type="Pfam" id="PF01757"/>
    </source>
</evidence>
<dbReference type="PANTHER" id="PTHR23028">
    <property type="entry name" value="ACETYLTRANSFERASE"/>
    <property type="match status" value="1"/>
</dbReference>
<feature type="domain" description="Acyltransferase 3" evidence="3">
    <location>
        <begin position="120"/>
        <end position="349"/>
    </location>
</feature>
<comment type="caution">
    <text evidence="4">The sequence shown here is derived from an EMBL/GenBank/DDBJ whole genome shotgun (WGS) entry which is preliminary data.</text>
</comment>
<evidence type="ECO:0000256" key="1">
    <source>
        <dbReference type="SAM" id="MobiDB-lite"/>
    </source>
</evidence>
<name>A0A2B7XNF4_9EURO</name>
<feature type="transmembrane region" description="Helical" evidence="2">
    <location>
        <begin position="217"/>
        <end position="236"/>
    </location>
</feature>
<feature type="compositionally biased region" description="Basic and acidic residues" evidence="1">
    <location>
        <begin position="63"/>
        <end position="73"/>
    </location>
</feature>
<protein>
    <recommendedName>
        <fullName evidence="3">Acyltransferase 3 domain-containing protein</fullName>
    </recommendedName>
</protein>
<evidence type="ECO:0000313" key="4">
    <source>
        <dbReference type="EMBL" id="PGH10301.1"/>
    </source>
</evidence>
<feature type="region of interest" description="Disordered" evidence="1">
    <location>
        <begin position="24"/>
        <end position="74"/>
    </location>
</feature>
<dbReference type="InterPro" id="IPR002656">
    <property type="entry name" value="Acyl_transf_3_dom"/>
</dbReference>
<feature type="transmembrane region" description="Helical" evidence="2">
    <location>
        <begin position="548"/>
        <end position="569"/>
    </location>
</feature>
<keyword evidence="2" id="KW-0472">Membrane</keyword>
<gene>
    <name evidence="4" type="ORF">GX51_00058</name>
</gene>
<dbReference type="Pfam" id="PF01757">
    <property type="entry name" value="Acyl_transf_3"/>
    <property type="match status" value="2"/>
</dbReference>
<keyword evidence="2" id="KW-1133">Transmembrane helix</keyword>
<evidence type="ECO:0000256" key="2">
    <source>
        <dbReference type="SAM" id="Phobius"/>
    </source>
</evidence>
<feature type="transmembrane region" description="Helical" evidence="2">
    <location>
        <begin position="433"/>
        <end position="452"/>
    </location>
</feature>